<gene>
    <name evidence="2" type="primary">unk8</name>
</gene>
<proteinExistence type="predicted"/>
<evidence type="ECO:0000313" key="2">
    <source>
        <dbReference type="EMBL" id="AHZ33989.1"/>
    </source>
</evidence>
<dbReference type="InterPro" id="IPR012903">
    <property type="entry name" value="Nif11"/>
</dbReference>
<dbReference type="EMBL" id="KF846547">
    <property type="protein sequence ID" value="AHZ33989.1"/>
    <property type="molecule type" value="Genomic_DNA"/>
</dbReference>
<reference evidence="2" key="1">
    <citation type="journal article" date="2014" name="FEMS Microbiol. Ecol.">
        <title>Development of a targeted metagenomic approach to study a genomic region involved in light harvesting in marine Synechococcus.</title>
        <authorList>
            <person name="Humily F."/>
            <person name="Farrant G.K."/>
            <person name="Marie D."/>
            <person name="Perennou M."/>
            <person name="Mazard S."/>
            <person name="Labadie K."/>
            <person name="Aury J.-M."/>
            <person name="Wincker P."/>
            <person name="Nicolas Segui A."/>
            <person name="Scanlan D.J."/>
            <person name="Garczarek L."/>
        </authorList>
    </citation>
    <scope>NUCLEOTIDE SEQUENCE</scope>
</reference>
<dbReference type="Pfam" id="PF07862">
    <property type="entry name" value="Nif11"/>
    <property type="match status" value="1"/>
</dbReference>
<dbReference type="AlphaFoldDB" id="A0A024CIY1"/>
<feature type="domain" description="Nif11" evidence="1">
    <location>
        <begin position="1"/>
        <end position="48"/>
    </location>
</feature>
<name>A0A024CIY1_9SYNE</name>
<evidence type="ECO:0000259" key="1">
    <source>
        <dbReference type="Pfam" id="PF07862"/>
    </source>
</evidence>
<accession>A0A024CIY1</accession>
<organism evidence="2">
    <name type="scientific">uncultured Synechococcus sp</name>
    <dbReference type="NCBI Taxonomy" id="154535"/>
    <lineage>
        <taxon>Bacteria</taxon>
        <taxon>Bacillati</taxon>
        <taxon>Cyanobacteriota</taxon>
        <taxon>Cyanophyceae</taxon>
        <taxon>Synechococcales</taxon>
        <taxon>Synechococcaceae</taxon>
        <taxon>Synechococcus</taxon>
        <taxon>environmental samples</taxon>
    </lineage>
</organism>
<sequence length="98" mass="11072">MAIQNINDFIRDVVRSHELASGLKPLVSHRQIISYGNNQGFEFTESEWIAFYESDFALQSEAVQQSILAANPAHWSWAFRQLSVWRGMLMDGAGDGIV</sequence>
<protein>
    <recommendedName>
        <fullName evidence="1">Nif11 domain-containing protein</fullName>
    </recommendedName>
</protein>